<evidence type="ECO:0000313" key="2">
    <source>
        <dbReference type="Proteomes" id="UP001595957"/>
    </source>
</evidence>
<dbReference type="RefSeq" id="WP_156518645.1">
    <property type="nucleotide sequence ID" value="NZ_JBHSFZ010000021.1"/>
</dbReference>
<reference evidence="2" key="1">
    <citation type="journal article" date="2019" name="Int. J. Syst. Evol. Microbiol.">
        <title>The Global Catalogue of Microorganisms (GCM) 10K type strain sequencing project: providing services to taxonomists for standard genome sequencing and annotation.</title>
        <authorList>
            <consortium name="The Broad Institute Genomics Platform"/>
            <consortium name="The Broad Institute Genome Sequencing Center for Infectious Disease"/>
            <person name="Wu L."/>
            <person name="Ma J."/>
        </authorList>
    </citation>
    <scope>NUCLEOTIDE SEQUENCE [LARGE SCALE GENOMIC DNA]</scope>
    <source>
        <strain evidence="2">NBRC 103632</strain>
    </source>
</reference>
<dbReference type="Proteomes" id="UP001595957">
    <property type="component" value="Unassembled WGS sequence"/>
</dbReference>
<comment type="caution">
    <text evidence="1">The sequence shown here is derived from an EMBL/GenBank/DDBJ whole genome shotgun (WGS) entry which is preliminary data.</text>
</comment>
<organism evidence="1 2">
    <name type="scientific">Sphingobium tyrosinilyticum</name>
    <dbReference type="NCBI Taxonomy" id="2715436"/>
    <lineage>
        <taxon>Bacteria</taxon>
        <taxon>Pseudomonadati</taxon>
        <taxon>Pseudomonadota</taxon>
        <taxon>Alphaproteobacteria</taxon>
        <taxon>Sphingomonadales</taxon>
        <taxon>Sphingomonadaceae</taxon>
        <taxon>Sphingobium</taxon>
    </lineage>
</organism>
<gene>
    <name evidence="1" type="ORF">ACFO3E_10430</name>
</gene>
<name>A0ABV9F069_9SPHN</name>
<accession>A0ABV9F069</accession>
<evidence type="ECO:0000313" key="1">
    <source>
        <dbReference type="EMBL" id="MFC4594598.1"/>
    </source>
</evidence>
<dbReference type="EMBL" id="JBHSFZ010000021">
    <property type="protein sequence ID" value="MFC4594598.1"/>
    <property type="molecule type" value="Genomic_DNA"/>
</dbReference>
<protein>
    <submittedName>
        <fullName evidence="1">Uncharacterized protein</fullName>
    </submittedName>
</protein>
<sequence length="58" mass="6746">MISETDSAIRAFNVMVEQIEKGQPFHPQEVQDVINELLEEGHHSLADRLSRMKIKWGR</sequence>
<proteinExistence type="predicted"/>
<keyword evidence="2" id="KW-1185">Reference proteome</keyword>